<reference evidence="2" key="1">
    <citation type="journal article" date="2019" name="Int. J. Syst. Evol. Microbiol.">
        <title>The Global Catalogue of Microorganisms (GCM) 10K type strain sequencing project: providing services to taxonomists for standard genome sequencing and annotation.</title>
        <authorList>
            <consortium name="The Broad Institute Genomics Platform"/>
            <consortium name="The Broad Institute Genome Sequencing Center for Infectious Disease"/>
            <person name="Wu L."/>
            <person name="Ma J."/>
        </authorList>
    </citation>
    <scope>NUCLEOTIDE SEQUENCE [LARGE SCALE GENOMIC DNA]</scope>
    <source>
        <strain evidence="2">JCM 17498</strain>
    </source>
</reference>
<dbReference type="EMBL" id="BAABBF010000005">
    <property type="protein sequence ID" value="GAA3715036.1"/>
    <property type="molecule type" value="Genomic_DNA"/>
</dbReference>
<evidence type="ECO:0008006" key="3">
    <source>
        <dbReference type="Google" id="ProtNLM"/>
    </source>
</evidence>
<dbReference type="Pfam" id="PF07323">
    <property type="entry name" value="DUF1465"/>
    <property type="match status" value="1"/>
</dbReference>
<proteinExistence type="predicted"/>
<dbReference type="Proteomes" id="UP001500523">
    <property type="component" value="Unassembled WGS sequence"/>
</dbReference>
<name>A0ABP7E6Y6_9SPHN</name>
<organism evidence="1 2">
    <name type="scientific">Sphingomonas cynarae</name>
    <dbReference type="NCBI Taxonomy" id="930197"/>
    <lineage>
        <taxon>Bacteria</taxon>
        <taxon>Pseudomonadati</taxon>
        <taxon>Pseudomonadota</taxon>
        <taxon>Alphaproteobacteria</taxon>
        <taxon>Sphingomonadales</taxon>
        <taxon>Sphingomonadaceae</taxon>
        <taxon>Sphingomonas</taxon>
    </lineage>
</organism>
<protein>
    <recommendedName>
        <fullName evidence="3">DUF1465 family protein</fullName>
    </recommendedName>
</protein>
<accession>A0ABP7E6Y6</accession>
<evidence type="ECO:0000313" key="2">
    <source>
        <dbReference type="Proteomes" id="UP001500523"/>
    </source>
</evidence>
<dbReference type="Gene3D" id="1.10.8.930">
    <property type="entry name" value="Protein of unknown function DUF1465"/>
    <property type="match status" value="1"/>
</dbReference>
<dbReference type="RefSeq" id="WP_344693702.1">
    <property type="nucleotide sequence ID" value="NZ_BAABBF010000005.1"/>
</dbReference>
<dbReference type="InterPro" id="IPR038301">
    <property type="entry name" value="AraC-like_sf"/>
</dbReference>
<comment type="caution">
    <text evidence="1">The sequence shown here is derived from an EMBL/GenBank/DDBJ whole genome shotgun (WGS) entry which is preliminary data.</text>
</comment>
<dbReference type="InterPro" id="IPR010848">
    <property type="entry name" value="DUF1465"/>
</dbReference>
<evidence type="ECO:0000313" key="1">
    <source>
        <dbReference type="EMBL" id="GAA3715036.1"/>
    </source>
</evidence>
<gene>
    <name evidence="1" type="ORF">GCM10022268_24630</name>
</gene>
<keyword evidence="2" id="KW-1185">Reference proteome</keyword>
<sequence length="147" mass="16184">MIETDAARIRRPLLSALYTDAMLLADDTRAWIEHPDEQGGDRLDPLAGILLSCEQLRMTTRLMIVLAWLLAWRAVDAGEMDGKAQPRLEAMPLPDMAALASFPDQARALIDDGMALYRRAVFLDEAMAQPPAVSPALAMQRRLAAAL</sequence>